<dbReference type="EMBL" id="PDLM01000018">
    <property type="protein sequence ID" value="RDW58208.1"/>
    <property type="molecule type" value="Genomic_DNA"/>
</dbReference>
<evidence type="ECO:0000256" key="5">
    <source>
        <dbReference type="ARBA" id="ARBA00038359"/>
    </source>
</evidence>
<evidence type="ECO:0000256" key="4">
    <source>
        <dbReference type="ARBA" id="ARBA00023136"/>
    </source>
</evidence>
<evidence type="ECO:0000256" key="6">
    <source>
        <dbReference type="SAM" id="Phobius"/>
    </source>
</evidence>
<dbReference type="InterPro" id="IPR049326">
    <property type="entry name" value="Rhodopsin_dom_fungi"/>
</dbReference>
<keyword evidence="9" id="KW-1185">Reference proteome</keyword>
<reference evidence="8 9" key="1">
    <citation type="journal article" date="2018" name="IMA Fungus">
        <title>IMA Genome-F 9: Draft genome sequence of Annulohypoxylon stygium, Aspergillus mulundensis, Berkeleyomyces basicola (syn. Thielaviopsis basicola), Ceratocystis smalleyi, two Cercospora beticola strains, Coleophoma cylindrospora, Fusarium fracticaudum, Phialophora cf. hyalina, and Morchella septimelata.</title>
        <authorList>
            <person name="Wingfield B.D."/>
            <person name="Bills G.F."/>
            <person name="Dong Y."/>
            <person name="Huang W."/>
            <person name="Nel W.J."/>
            <person name="Swalarsk-Parry B.S."/>
            <person name="Vaghefi N."/>
            <person name="Wilken P.M."/>
            <person name="An Z."/>
            <person name="de Beer Z.W."/>
            <person name="De Vos L."/>
            <person name="Chen L."/>
            <person name="Duong T.A."/>
            <person name="Gao Y."/>
            <person name="Hammerbacher A."/>
            <person name="Kikkert J.R."/>
            <person name="Li Y."/>
            <person name="Li H."/>
            <person name="Li K."/>
            <person name="Li Q."/>
            <person name="Liu X."/>
            <person name="Ma X."/>
            <person name="Naidoo K."/>
            <person name="Pethybridge S.J."/>
            <person name="Sun J."/>
            <person name="Steenkamp E.T."/>
            <person name="van der Nest M.A."/>
            <person name="van Wyk S."/>
            <person name="Wingfield M.J."/>
            <person name="Xiong C."/>
            <person name="Yue Q."/>
            <person name="Zhang X."/>
        </authorList>
    </citation>
    <scope>NUCLEOTIDE SEQUENCE [LARGE SCALE GENOMIC DNA]</scope>
    <source>
        <strain evidence="8 9">BP6252</strain>
    </source>
</reference>
<gene>
    <name evidence="8" type="ORF">BP6252_13619</name>
</gene>
<comment type="caution">
    <text evidence="8">The sequence shown here is derived from an EMBL/GenBank/DDBJ whole genome shotgun (WGS) entry which is preliminary data.</text>
</comment>
<proteinExistence type="inferred from homology"/>
<comment type="subcellular location">
    <subcellularLocation>
        <location evidence="1">Membrane</location>
        <topology evidence="1">Multi-pass membrane protein</topology>
    </subcellularLocation>
</comment>
<dbReference type="STRING" id="1849047.A0A3D8Q9A2"/>
<dbReference type="PANTHER" id="PTHR33048">
    <property type="entry name" value="PTH11-LIKE INTEGRAL MEMBRANE PROTEIN (AFU_ORTHOLOGUE AFUA_5G11245)"/>
    <property type="match status" value="1"/>
</dbReference>
<evidence type="ECO:0000256" key="2">
    <source>
        <dbReference type="ARBA" id="ARBA00022692"/>
    </source>
</evidence>
<dbReference type="GO" id="GO:0016020">
    <property type="term" value="C:membrane"/>
    <property type="evidence" value="ECO:0007669"/>
    <property type="project" value="UniProtKB-SubCell"/>
</dbReference>
<feature type="transmembrane region" description="Helical" evidence="6">
    <location>
        <begin position="20"/>
        <end position="38"/>
    </location>
</feature>
<dbReference type="Pfam" id="PF20684">
    <property type="entry name" value="Fung_rhodopsin"/>
    <property type="match status" value="1"/>
</dbReference>
<feature type="domain" description="Rhodopsin" evidence="7">
    <location>
        <begin position="39"/>
        <end position="272"/>
    </location>
</feature>
<keyword evidence="3 6" id="KW-1133">Transmembrane helix</keyword>
<dbReference type="AlphaFoldDB" id="A0A3D8Q9A2"/>
<keyword evidence="4 6" id="KW-0472">Membrane</keyword>
<evidence type="ECO:0000256" key="1">
    <source>
        <dbReference type="ARBA" id="ARBA00004141"/>
    </source>
</evidence>
<evidence type="ECO:0000313" key="9">
    <source>
        <dbReference type="Proteomes" id="UP000256645"/>
    </source>
</evidence>
<name>A0A3D8Q9A2_9HELO</name>
<feature type="transmembrane region" description="Helical" evidence="6">
    <location>
        <begin position="109"/>
        <end position="129"/>
    </location>
</feature>
<keyword evidence="2 6" id="KW-0812">Transmembrane</keyword>
<feature type="transmembrane region" description="Helical" evidence="6">
    <location>
        <begin position="141"/>
        <end position="161"/>
    </location>
</feature>
<dbReference type="Proteomes" id="UP000256645">
    <property type="component" value="Unassembled WGS sequence"/>
</dbReference>
<feature type="transmembrane region" description="Helical" evidence="6">
    <location>
        <begin position="218"/>
        <end position="241"/>
    </location>
</feature>
<comment type="similarity">
    <text evidence="5">Belongs to the SAT4 family.</text>
</comment>
<evidence type="ECO:0000313" key="8">
    <source>
        <dbReference type="EMBL" id="RDW58208.1"/>
    </source>
</evidence>
<dbReference type="PANTHER" id="PTHR33048:SF110">
    <property type="entry name" value="UBID FAMILY DECARBOXYLASE"/>
    <property type="match status" value="1"/>
</dbReference>
<feature type="transmembrane region" description="Helical" evidence="6">
    <location>
        <begin position="181"/>
        <end position="206"/>
    </location>
</feature>
<accession>A0A3D8Q9A2</accession>
<dbReference type="InterPro" id="IPR052337">
    <property type="entry name" value="SAT4-like"/>
</dbReference>
<organism evidence="8 9">
    <name type="scientific">Coleophoma cylindrospora</name>
    <dbReference type="NCBI Taxonomy" id="1849047"/>
    <lineage>
        <taxon>Eukaryota</taxon>
        <taxon>Fungi</taxon>
        <taxon>Dikarya</taxon>
        <taxon>Ascomycota</taxon>
        <taxon>Pezizomycotina</taxon>
        <taxon>Leotiomycetes</taxon>
        <taxon>Helotiales</taxon>
        <taxon>Dermateaceae</taxon>
        <taxon>Coleophoma</taxon>
    </lineage>
</organism>
<evidence type="ECO:0000259" key="7">
    <source>
        <dbReference type="Pfam" id="PF20684"/>
    </source>
</evidence>
<evidence type="ECO:0000256" key="3">
    <source>
        <dbReference type="ARBA" id="ARBA00022989"/>
    </source>
</evidence>
<protein>
    <recommendedName>
        <fullName evidence="7">Rhodopsin domain-containing protein</fullName>
    </recommendedName>
</protein>
<dbReference type="OrthoDB" id="3903189at2759"/>
<feature type="transmembrane region" description="Helical" evidence="6">
    <location>
        <begin position="58"/>
        <end position="78"/>
    </location>
</feature>
<sequence length="277" mass="31233">MSNNDTDSASSDPDVVLPHIVLVETSTWGAICTIIVALRYISQWSLRKTRKWVEIDDFLMIFALGAYITTITSINIFSRYNEIVGVSPSFNSEQAARTIGIIGTVNETAMLSTLWSLKFCLLLIYARLIPPAGKLYHSIKFVAIYCALGFIVCIVCFYGVFCTPFSEFFAVNPTNEQCYLLTHYFIVQMVFNVSSDLMIFLIPMIMLFTSLMELRQKLLLLPIFSLGVFIILAAILTKYITISNPATTAWELWYAREASVSMIITNVPLCMPMGYFS</sequence>